<name>A0A6G0TEN9_APHGL</name>
<evidence type="ECO:0000256" key="1">
    <source>
        <dbReference type="SAM" id="Coils"/>
    </source>
</evidence>
<proteinExistence type="predicted"/>
<comment type="caution">
    <text evidence="2">The sequence shown here is derived from an EMBL/GenBank/DDBJ whole genome shotgun (WGS) entry which is preliminary data.</text>
</comment>
<gene>
    <name evidence="2" type="ORF">AGLY_010771</name>
</gene>
<keyword evidence="3" id="KW-1185">Reference proteome</keyword>
<feature type="coiled-coil region" evidence="1">
    <location>
        <begin position="16"/>
        <end position="43"/>
    </location>
</feature>
<dbReference type="AlphaFoldDB" id="A0A6G0TEN9"/>
<evidence type="ECO:0000313" key="2">
    <source>
        <dbReference type="EMBL" id="KAE9531565.1"/>
    </source>
</evidence>
<accession>A0A6G0TEN9</accession>
<protein>
    <recommendedName>
        <fullName evidence="4">UBZ1-type domain-containing protein</fullName>
    </recommendedName>
</protein>
<reference evidence="2 3" key="1">
    <citation type="submission" date="2019-08" db="EMBL/GenBank/DDBJ databases">
        <title>The genome of the soybean aphid Biotype 1, its phylome, world population structure and adaptation to the North American continent.</title>
        <authorList>
            <person name="Giordano R."/>
            <person name="Donthu R.K."/>
            <person name="Hernandez A.G."/>
            <person name="Wright C.L."/>
            <person name="Zimin A.V."/>
        </authorList>
    </citation>
    <scope>NUCLEOTIDE SEQUENCE [LARGE SCALE GENOMIC DNA]</scope>
    <source>
        <tissue evidence="2">Whole aphids</tissue>
    </source>
</reference>
<keyword evidence="1" id="KW-0175">Coiled coil</keyword>
<dbReference type="OrthoDB" id="6105729at2759"/>
<organism evidence="2 3">
    <name type="scientific">Aphis glycines</name>
    <name type="common">Soybean aphid</name>
    <dbReference type="NCBI Taxonomy" id="307491"/>
    <lineage>
        <taxon>Eukaryota</taxon>
        <taxon>Metazoa</taxon>
        <taxon>Ecdysozoa</taxon>
        <taxon>Arthropoda</taxon>
        <taxon>Hexapoda</taxon>
        <taxon>Insecta</taxon>
        <taxon>Pterygota</taxon>
        <taxon>Neoptera</taxon>
        <taxon>Paraneoptera</taxon>
        <taxon>Hemiptera</taxon>
        <taxon>Sternorrhyncha</taxon>
        <taxon>Aphidomorpha</taxon>
        <taxon>Aphidoidea</taxon>
        <taxon>Aphididae</taxon>
        <taxon>Aphidini</taxon>
        <taxon>Aphis</taxon>
        <taxon>Aphis</taxon>
    </lineage>
</organism>
<evidence type="ECO:0000313" key="3">
    <source>
        <dbReference type="Proteomes" id="UP000475862"/>
    </source>
</evidence>
<sequence length="278" mass="31274">MSSTTSGKITDDVGSVAALRVALQTLAERCERLQSRLDVVEKENVTIKSHCTCQTANKKSSEVNVQELSSKKQQLVEYLKIVTNENRTLWTTLSTLDNPAVQSNDKIKPKNSLAIIDNYLKYNDVDFKMNSNCIMDTGDDLISLQYNSDDESWPMLLSELNAYKEKLTLAKHLLADQNDLIFNVTSRFNLLVEEVKVIKPSAEYRDAETLTNSTFDSTTPCICGVRAKPDNHRICPLCKLYIVGAEGDKMFDKLVEHVSSHFPDEEPETIIDSLSGHY</sequence>
<dbReference type="EMBL" id="VYZN01000041">
    <property type="protein sequence ID" value="KAE9531565.1"/>
    <property type="molecule type" value="Genomic_DNA"/>
</dbReference>
<evidence type="ECO:0008006" key="4">
    <source>
        <dbReference type="Google" id="ProtNLM"/>
    </source>
</evidence>
<dbReference type="Proteomes" id="UP000475862">
    <property type="component" value="Unassembled WGS sequence"/>
</dbReference>